<keyword evidence="1" id="KW-0812">Transmembrane</keyword>
<comment type="caution">
    <text evidence="2">The sequence shown here is derived from an EMBL/GenBank/DDBJ whole genome shotgun (WGS) entry which is preliminary data.</text>
</comment>
<organism evidence="2 3">
    <name type="scientific">Littorina saxatilis</name>
    <dbReference type="NCBI Taxonomy" id="31220"/>
    <lineage>
        <taxon>Eukaryota</taxon>
        <taxon>Metazoa</taxon>
        <taxon>Spiralia</taxon>
        <taxon>Lophotrochozoa</taxon>
        <taxon>Mollusca</taxon>
        <taxon>Gastropoda</taxon>
        <taxon>Caenogastropoda</taxon>
        <taxon>Littorinimorpha</taxon>
        <taxon>Littorinoidea</taxon>
        <taxon>Littorinidae</taxon>
        <taxon>Littorina</taxon>
    </lineage>
</organism>
<dbReference type="EMBL" id="JBAMIC010000010">
    <property type="protein sequence ID" value="KAK7102532.1"/>
    <property type="molecule type" value="Genomic_DNA"/>
</dbReference>
<dbReference type="AlphaFoldDB" id="A0AAN9BBM4"/>
<name>A0AAN9BBM4_9CAEN</name>
<sequence length="366" mass="42009">MGIYSSVYFLYFIDHRCCRKLVGLGFVVGVLQCKWEQSPLINNVDQMRSLFGSHTRRWPLMVVLALATLMLFYTSRFFSSSTLTFKPFRAALSSSWLKTVIYESVVSEYDVGEVSRWYRSSQCSGLQNVFVGDQPLYPPCQPDTPPGIPTLGRYPFVGPFPYVKKSKNPCWRQGGKLTCVPYFFLVGVSKSGTTDLISRINKHPDVISTVKEPHWFDRMRYHTTSYHFGAPSPQDFGVYTGHYTKVSAAVEKDIHTSGESVKICGDASPSQFYDNNEWPLYSGNEGCTEPRIILANHLHHLNPDVKIILIIRHPVERLYSRYLFDNQPPRLRRDPPSPEKFHNYVIDGLRKYRDCFNRWSAASLCL</sequence>
<dbReference type="GO" id="GO:0019319">
    <property type="term" value="P:hexose biosynthetic process"/>
    <property type="evidence" value="ECO:0007669"/>
    <property type="project" value="TreeGrafter"/>
</dbReference>
<protein>
    <recommendedName>
        <fullName evidence="4">Sulfotransferase</fullName>
    </recommendedName>
</protein>
<dbReference type="Proteomes" id="UP001374579">
    <property type="component" value="Unassembled WGS sequence"/>
</dbReference>
<dbReference type="PANTHER" id="PTHR15723">
    <property type="entry name" value="CARBOHYDRATE SULFOTRANSFERASE 15"/>
    <property type="match status" value="1"/>
</dbReference>
<evidence type="ECO:0000256" key="1">
    <source>
        <dbReference type="SAM" id="Phobius"/>
    </source>
</evidence>
<dbReference type="InterPro" id="IPR052654">
    <property type="entry name" value="CS_Sulfotransferase"/>
</dbReference>
<evidence type="ECO:0008006" key="4">
    <source>
        <dbReference type="Google" id="ProtNLM"/>
    </source>
</evidence>
<dbReference type="GO" id="GO:0050659">
    <property type="term" value="F:N-acetylgalactosamine 4-sulfate 6-O-sulfotransferase activity"/>
    <property type="evidence" value="ECO:0007669"/>
    <property type="project" value="TreeGrafter"/>
</dbReference>
<feature type="transmembrane region" description="Helical" evidence="1">
    <location>
        <begin position="58"/>
        <end position="78"/>
    </location>
</feature>
<keyword evidence="1" id="KW-1133">Transmembrane helix</keyword>
<gene>
    <name evidence="2" type="ORF">V1264_020735</name>
</gene>
<dbReference type="InterPro" id="IPR027417">
    <property type="entry name" value="P-loop_NTPase"/>
</dbReference>
<keyword evidence="1" id="KW-0472">Membrane</keyword>
<dbReference type="PANTHER" id="PTHR15723:SF0">
    <property type="entry name" value="CARBOHYDRATE SULFOTRANSFERASE 15"/>
    <property type="match status" value="1"/>
</dbReference>
<dbReference type="Gene3D" id="3.40.50.300">
    <property type="entry name" value="P-loop containing nucleotide triphosphate hydrolases"/>
    <property type="match status" value="1"/>
</dbReference>
<evidence type="ECO:0000313" key="2">
    <source>
        <dbReference type="EMBL" id="KAK7102532.1"/>
    </source>
</evidence>
<accession>A0AAN9BBM4</accession>
<reference evidence="2 3" key="1">
    <citation type="submission" date="2024-02" db="EMBL/GenBank/DDBJ databases">
        <title>Chromosome-scale genome assembly of the rough periwinkle Littorina saxatilis.</title>
        <authorList>
            <person name="De Jode A."/>
            <person name="Faria R."/>
            <person name="Formenti G."/>
            <person name="Sims Y."/>
            <person name="Smith T.P."/>
            <person name="Tracey A."/>
            <person name="Wood J.M.D."/>
            <person name="Zagrodzka Z.B."/>
            <person name="Johannesson K."/>
            <person name="Butlin R.K."/>
            <person name="Leder E.H."/>
        </authorList>
    </citation>
    <scope>NUCLEOTIDE SEQUENCE [LARGE SCALE GENOMIC DNA]</scope>
    <source>
        <strain evidence="2">Snail1</strain>
        <tissue evidence="2">Muscle</tissue>
    </source>
</reference>
<dbReference type="SUPFAM" id="SSF52540">
    <property type="entry name" value="P-loop containing nucleoside triphosphate hydrolases"/>
    <property type="match status" value="1"/>
</dbReference>
<dbReference type="Pfam" id="PF13469">
    <property type="entry name" value="Sulfotransfer_3"/>
    <property type="match status" value="1"/>
</dbReference>
<proteinExistence type="predicted"/>
<keyword evidence="3" id="KW-1185">Reference proteome</keyword>
<evidence type="ECO:0000313" key="3">
    <source>
        <dbReference type="Proteomes" id="UP001374579"/>
    </source>
</evidence>